<feature type="compositionally biased region" description="Basic and acidic residues" evidence="8">
    <location>
        <begin position="381"/>
        <end position="392"/>
    </location>
</feature>
<sequence>MASSVFYKFNSQRSESRITFDGTGISVFELKREIILANNMSKANDFDLYVYDAATRQEFKDDSTIIPRSSSVVVKRMPAARPGKGKASFYVSGATPALPTSETVQRSGSSSGATWHKGAMSKRFDGKEETPMHMNKSSTPQPVISNNITKDDEAAAMAAMFQAQTANWEETQEKMSHAQRIYSTPRGGATQRGGKTFTPPHADRPLPPSYVCYRCGKKGHWIQDCPTNNDREFDNRPRIKRTTGIPRSMLKAVDNPTGDIGQGVMVTPEGGYVVAQPDLASWQKQVSLRAKGLTVAEVREKTPTDSSLACPIDNKLFRDAVKTPCCGTNYCEECIQTHLLERDFVCPNCSKKVPSLDKLIVDKAMRNKVTDYIEKAIEESRVEESSINREGESLSTNQATGTPDNILDQDNLYSDTQPDPTLAEMTQLVDSIPQLQAQISQLSAMLQNPSLPSQVRMQTEMQYQQLQFQLNNAQTFAALAAATSMQQQAAAANFNMNMGVNGTMNGMGMTGNTGGSSGTTFPNQQVQPGPESAYQRLAVNNRRKNLKRERPSDFLEVGGEDKRRHWE</sequence>
<dbReference type="Proteomes" id="UP000629468">
    <property type="component" value="Unassembled WGS sequence"/>
</dbReference>
<dbReference type="InterPro" id="IPR014891">
    <property type="entry name" value="DWNN_domain"/>
</dbReference>
<dbReference type="Pfam" id="PF04564">
    <property type="entry name" value="U-box"/>
    <property type="match status" value="1"/>
</dbReference>
<evidence type="ECO:0000256" key="7">
    <source>
        <dbReference type="PROSITE-ProRule" id="PRU00047"/>
    </source>
</evidence>
<proteinExistence type="predicted"/>
<dbReference type="Gene3D" id="3.10.20.90">
    <property type="entry name" value="Phosphatidylinositol 3-kinase Catalytic Subunit, Chain A, domain 1"/>
    <property type="match status" value="1"/>
</dbReference>
<dbReference type="SMART" id="SM00343">
    <property type="entry name" value="ZnF_C2HC"/>
    <property type="match status" value="1"/>
</dbReference>
<feature type="compositionally biased region" description="Basic and acidic residues" evidence="8">
    <location>
        <begin position="548"/>
        <end position="567"/>
    </location>
</feature>
<comment type="caution">
    <text evidence="12">The sequence shown here is derived from an EMBL/GenBank/DDBJ whole genome shotgun (WGS) entry which is preliminary data.</text>
</comment>
<evidence type="ECO:0000313" key="13">
    <source>
        <dbReference type="Proteomes" id="UP000629468"/>
    </source>
</evidence>
<dbReference type="GO" id="GO:0016567">
    <property type="term" value="P:protein ubiquitination"/>
    <property type="evidence" value="ECO:0007669"/>
    <property type="project" value="InterPro"/>
</dbReference>
<comment type="subcellular location">
    <subcellularLocation>
        <location evidence="1">Nucleus</location>
    </subcellularLocation>
</comment>
<reference evidence="12 13" key="1">
    <citation type="journal article" name="Sci. Rep.">
        <title>Telomere-to-telomere assembled and centromere annotated genomes of the two main subspecies of the button mushroom Agaricus bisporus reveal especially polymorphic chromosome ends.</title>
        <authorList>
            <person name="Sonnenberg A.S.M."/>
            <person name="Sedaghat-Telgerd N."/>
            <person name="Lavrijssen B."/>
            <person name="Ohm R.A."/>
            <person name="Hendrickx P.M."/>
            <person name="Scholtmeijer K."/>
            <person name="Baars J.J.P."/>
            <person name="van Peer A."/>
        </authorList>
    </citation>
    <scope>NUCLEOTIDE SEQUENCE [LARGE SCALE GENOMIC DNA]</scope>
    <source>
        <strain evidence="12 13">H119_p4</strain>
    </source>
</reference>
<dbReference type="PROSITE" id="PS50158">
    <property type="entry name" value="ZF_CCHC"/>
    <property type="match status" value="1"/>
</dbReference>
<dbReference type="EMBL" id="JABXXO010000009">
    <property type="protein sequence ID" value="KAF7770454.1"/>
    <property type="molecule type" value="Genomic_DNA"/>
</dbReference>
<dbReference type="GO" id="GO:0003676">
    <property type="term" value="F:nucleic acid binding"/>
    <property type="evidence" value="ECO:0007669"/>
    <property type="project" value="InterPro"/>
</dbReference>
<feature type="compositionally biased region" description="Polar residues" evidence="8">
    <location>
        <begin position="393"/>
        <end position="403"/>
    </location>
</feature>
<dbReference type="InterPro" id="IPR013083">
    <property type="entry name" value="Znf_RING/FYVE/PHD"/>
</dbReference>
<keyword evidence="3" id="KW-0479">Metal-binding</keyword>
<dbReference type="GO" id="GO:0008270">
    <property type="term" value="F:zinc ion binding"/>
    <property type="evidence" value="ECO:0007669"/>
    <property type="project" value="UniProtKB-KW"/>
</dbReference>
<feature type="domain" description="DWNN" evidence="10">
    <location>
        <begin position="5"/>
        <end position="78"/>
    </location>
</feature>
<dbReference type="PROSITE" id="PS51282">
    <property type="entry name" value="DWNN"/>
    <property type="match status" value="1"/>
</dbReference>
<protein>
    <submittedName>
        <fullName evidence="12">Transcriptional regulator family: Zinc finger, CCHC-type</fullName>
    </submittedName>
</protein>
<dbReference type="AlphaFoldDB" id="A0A8H7EZS2"/>
<dbReference type="InterPro" id="IPR033489">
    <property type="entry name" value="RBBP6"/>
</dbReference>
<dbReference type="InterPro" id="IPR001878">
    <property type="entry name" value="Znf_CCHC"/>
</dbReference>
<dbReference type="Gene3D" id="4.10.60.10">
    <property type="entry name" value="Zinc finger, CCHC-type"/>
    <property type="match status" value="1"/>
</dbReference>
<dbReference type="GO" id="GO:0005634">
    <property type="term" value="C:nucleus"/>
    <property type="evidence" value="ECO:0007669"/>
    <property type="project" value="UniProtKB-SubCell"/>
</dbReference>
<keyword evidence="6" id="KW-0539">Nucleus</keyword>
<evidence type="ECO:0000259" key="9">
    <source>
        <dbReference type="PROSITE" id="PS50158"/>
    </source>
</evidence>
<feature type="region of interest" description="Disordered" evidence="8">
    <location>
        <begin position="381"/>
        <end position="410"/>
    </location>
</feature>
<dbReference type="PANTHER" id="PTHR15439">
    <property type="entry name" value="RETINOBLASTOMA-BINDING PROTEIN 6"/>
    <property type="match status" value="1"/>
</dbReference>
<evidence type="ECO:0000259" key="11">
    <source>
        <dbReference type="PROSITE" id="PS51698"/>
    </source>
</evidence>
<dbReference type="GO" id="GO:0006397">
    <property type="term" value="P:mRNA processing"/>
    <property type="evidence" value="ECO:0007669"/>
    <property type="project" value="UniProtKB-KW"/>
</dbReference>
<gene>
    <name evidence="12" type="ORF">Agabi119p4_6428</name>
</gene>
<feature type="domain" description="CCHC-type" evidence="9">
    <location>
        <begin position="212"/>
        <end position="226"/>
    </location>
</feature>
<dbReference type="InterPro" id="IPR025829">
    <property type="entry name" value="Zn_knuckle_CX2CX3GHX4C"/>
</dbReference>
<dbReference type="SUPFAM" id="SSF57756">
    <property type="entry name" value="Retrovirus zinc finger-like domains"/>
    <property type="match status" value="1"/>
</dbReference>
<feature type="region of interest" description="Disordered" evidence="8">
    <location>
        <begin position="99"/>
        <end position="120"/>
    </location>
</feature>
<keyword evidence="5" id="KW-0862">Zinc</keyword>
<feature type="domain" description="U-box" evidence="11">
    <location>
        <begin position="303"/>
        <end position="379"/>
    </location>
</feature>
<evidence type="ECO:0000313" key="12">
    <source>
        <dbReference type="EMBL" id="KAF7770454.1"/>
    </source>
</evidence>
<dbReference type="CDD" id="cd16620">
    <property type="entry name" value="vRING-HC-C4C4_RBBP6"/>
    <property type="match status" value="1"/>
</dbReference>
<evidence type="ECO:0000256" key="6">
    <source>
        <dbReference type="ARBA" id="ARBA00023242"/>
    </source>
</evidence>
<name>A0A8H7EZS2_AGABI</name>
<dbReference type="PROSITE" id="PS51698">
    <property type="entry name" value="U_BOX"/>
    <property type="match status" value="1"/>
</dbReference>
<keyword evidence="2" id="KW-0507">mRNA processing</keyword>
<evidence type="ECO:0000256" key="3">
    <source>
        <dbReference type="ARBA" id="ARBA00022723"/>
    </source>
</evidence>
<dbReference type="GO" id="GO:0061630">
    <property type="term" value="F:ubiquitin protein ligase activity"/>
    <property type="evidence" value="ECO:0007669"/>
    <property type="project" value="InterPro"/>
</dbReference>
<evidence type="ECO:0000256" key="8">
    <source>
        <dbReference type="SAM" id="MobiDB-lite"/>
    </source>
</evidence>
<evidence type="ECO:0000256" key="5">
    <source>
        <dbReference type="ARBA" id="ARBA00022833"/>
    </source>
</evidence>
<dbReference type="Gene3D" id="3.30.40.10">
    <property type="entry name" value="Zinc/RING finger domain, C3HC4 (zinc finger)"/>
    <property type="match status" value="1"/>
</dbReference>
<dbReference type="GO" id="GO:0006511">
    <property type="term" value="P:ubiquitin-dependent protein catabolic process"/>
    <property type="evidence" value="ECO:0007669"/>
    <property type="project" value="TreeGrafter"/>
</dbReference>
<evidence type="ECO:0000256" key="4">
    <source>
        <dbReference type="ARBA" id="ARBA00022771"/>
    </source>
</evidence>
<dbReference type="SUPFAM" id="SSF57850">
    <property type="entry name" value="RING/U-box"/>
    <property type="match status" value="1"/>
</dbReference>
<dbReference type="Pfam" id="PF08783">
    <property type="entry name" value="DWNN"/>
    <property type="match status" value="1"/>
</dbReference>
<feature type="region of interest" description="Disordered" evidence="8">
    <location>
        <begin position="510"/>
        <end position="567"/>
    </location>
</feature>
<dbReference type="SMART" id="SM01180">
    <property type="entry name" value="DWNN"/>
    <property type="match status" value="1"/>
</dbReference>
<evidence type="ECO:0000259" key="10">
    <source>
        <dbReference type="PROSITE" id="PS51282"/>
    </source>
</evidence>
<dbReference type="InterPro" id="IPR003613">
    <property type="entry name" value="Ubox_domain"/>
</dbReference>
<dbReference type="Pfam" id="PF13696">
    <property type="entry name" value="zf-CCHC_2"/>
    <property type="match status" value="1"/>
</dbReference>
<dbReference type="PANTHER" id="PTHR15439:SF0">
    <property type="entry name" value="CELL DIVISION CYCLE AND APOPTOSIS REGULATOR PROTEIN 1-RELATED"/>
    <property type="match status" value="1"/>
</dbReference>
<keyword evidence="4 7" id="KW-0863">Zinc-finger</keyword>
<feature type="compositionally biased region" description="Polar residues" evidence="8">
    <location>
        <begin position="99"/>
        <end position="113"/>
    </location>
</feature>
<dbReference type="FunFam" id="4.10.60.10:FF:000005">
    <property type="entry name" value="E3 ubiquitin-protein ligase RBBP6"/>
    <property type="match status" value="1"/>
</dbReference>
<evidence type="ECO:0000256" key="2">
    <source>
        <dbReference type="ARBA" id="ARBA00022664"/>
    </source>
</evidence>
<dbReference type="InterPro" id="IPR036875">
    <property type="entry name" value="Znf_CCHC_sf"/>
</dbReference>
<accession>A0A8H7EZS2</accession>
<evidence type="ECO:0000256" key="1">
    <source>
        <dbReference type="ARBA" id="ARBA00004123"/>
    </source>
</evidence>
<organism evidence="12 13">
    <name type="scientific">Agaricus bisporus var. burnettii</name>
    <dbReference type="NCBI Taxonomy" id="192524"/>
    <lineage>
        <taxon>Eukaryota</taxon>
        <taxon>Fungi</taxon>
        <taxon>Dikarya</taxon>
        <taxon>Basidiomycota</taxon>
        <taxon>Agaricomycotina</taxon>
        <taxon>Agaricomycetes</taxon>
        <taxon>Agaricomycetidae</taxon>
        <taxon>Agaricales</taxon>
        <taxon>Agaricineae</taxon>
        <taxon>Agaricaceae</taxon>
        <taxon>Agaricus</taxon>
    </lineage>
</organism>